<evidence type="ECO:0008006" key="4">
    <source>
        <dbReference type="Google" id="ProtNLM"/>
    </source>
</evidence>
<dbReference type="RefSeq" id="WP_150294888.1">
    <property type="nucleotide sequence ID" value="NZ_VTFH01000001.1"/>
</dbReference>
<sequence length="1206" mass="130372">MTSLSSTPLPHLPPQQPPILIDTPKPPLPGNQNPTTDTEQPDSAQTNRPTRSTTGTASGSLEQTLADKQNLRTLGQKLNDTAQRLGVNATPQEILAALKSTPMDVQAAASYPVTPGHATTIEAFIKSKGLAIPISHFTLTALADAVLSKAAEHPVRLGDLGGALSWPLPLSVAEQHTLLGAVTQYAMRHPNPPQMGTSLGMLEYLNSNQPLTGEASRDPLQALGTLLGTDRAQALGQAMQTRLNGIATDASVNDYTLAALNLIFDPQSISTPHRNTVAGFDLAQADHWGKPVSAIFPALSKHLSEQGRATPEMANVGAYLMLARKAPELLIKDIPNSVTYGSPAWVNLSIAAATLEAHIPGKVHNMTFAQIMNEADIAGQQDLAITQQAQRAALRVWGVVSGALSQQEADRYSPADIEKARHAFNHQANERVEASCQIQAEIPSRKDIALAKLKERFGPDVPFEEKRLSIKSTKQPSVQPLYDPNRAPAGLHSLLDIAMSGLHQHEWETTDPRILSAMQDKSLKFDVNSVFNDQFTKAIGSRKEGITTAVKHMIAQLPLADRQNLEYGELEFYKNDTYMLGLGFTGRTLHSKNDNLLVKAKGLSGETVYEIDLKQGSVTQVPATVLTNQRERNANRVYPIERFTPTTSPEADFAQDKTVSSPPPTPSSYTSARTQSIADAFVEHLDIAGKDVVRQAKGATSYDQQMDTEWKLVSFFLDLIPLRSAIVNFQNGDYLDGAIDLGMDIFGFVTAGLGAAAKVARAGSSAVSVVSKALRVAKILGTTVIGELNPLSGVGDLVQGGARLIGNGIEQVKRLGRNHDLLKVTSAEYGPITQGTFKAADQTVEGSTILFDGQRYAYDPVKGKPYGAPIEAFNPLDGMMPPSPNINASRNLPASAHNNRHNPLSSSNRPARPQAPANGQVQAVPNGIQKTDHLPQGEYVTSIKGARSDAHFTPSRKAATRQKFGQEMNDFYQRMANGGLPTRPTLPVIPGQITPKTLIEQALDASDGVVFGDIHKEMASFQTLFDNVDTFKQKGVKKLYVEATLYDAQMKVIDDGIGFLGDGKTPRLSPSFDELVKKFNDEGIEIVPLDHPYLTRHKDEPAQFQAINQAQQNEPRLREFNYYAAQTIRQNPPGEKWIALMGNAHMKTSQGVPGVAELTGGIGVGVFTRTDPGLSVGMRKTKNLPDPAKAIGPHDVPGDLHIFHKV</sequence>
<name>A0A5M9J2G3_9PSED</name>
<proteinExistence type="predicted"/>
<evidence type="ECO:0000313" key="2">
    <source>
        <dbReference type="EMBL" id="KAA8563264.1"/>
    </source>
</evidence>
<evidence type="ECO:0000256" key="1">
    <source>
        <dbReference type="SAM" id="MobiDB-lite"/>
    </source>
</evidence>
<comment type="caution">
    <text evidence="2">The sequence shown here is derived from an EMBL/GenBank/DDBJ whole genome shotgun (WGS) entry which is preliminary data.</text>
</comment>
<accession>A0A5M9J2G3</accession>
<protein>
    <recommendedName>
        <fullName evidence="4">Dermonecrotic toxin</fullName>
    </recommendedName>
</protein>
<organism evidence="2 3">
    <name type="scientific">Pseudomonas extremaustralis</name>
    <dbReference type="NCBI Taxonomy" id="359110"/>
    <lineage>
        <taxon>Bacteria</taxon>
        <taxon>Pseudomonadati</taxon>
        <taxon>Pseudomonadota</taxon>
        <taxon>Gammaproteobacteria</taxon>
        <taxon>Pseudomonadales</taxon>
        <taxon>Pseudomonadaceae</taxon>
        <taxon>Pseudomonas</taxon>
    </lineage>
</organism>
<feature type="region of interest" description="Disordered" evidence="1">
    <location>
        <begin position="645"/>
        <end position="671"/>
    </location>
</feature>
<gene>
    <name evidence="2" type="ORF">FX985_03333</name>
</gene>
<dbReference type="Gene3D" id="3.40.50.11550">
    <property type="match status" value="1"/>
</dbReference>
<dbReference type="AlphaFoldDB" id="A0A5M9J2G3"/>
<dbReference type="EMBL" id="VTFH01000001">
    <property type="protein sequence ID" value="KAA8563264.1"/>
    <property type="molecule type" value="Genomic_DNA"/>
</dbReference>
<feature type="region of interest" description="Disordered" evidence="1">
    <location>
        <begin position="1"/>
        <end position="63"/>
    </location>
</feature>
<dbReference type="SUPFAM" id="SSF159501">
    <property type="entry name" value="EreA/ChaN-like"/>
    <property type="match status" value="1"/>
</dbReference>
<dbReference type="Proteomes" id="UP000323425">
    <property type="component" value="Unassembled WGS sequence"/>
</dbReference>
<dbReference type="CDD" id="cd14729">
    <property type="entry name" value="RtxA-like"/>
    <property type="match status" value="1"/>
</dbReference>
<reference evidence="2 3" key="1">
    <citation type="journal article" date="2018" name="Plant Biotechnol. Rep.">
        <title>Diversity and antifungal activity of endophytic bacteria associated with Panax ginseng seedlings.</title>
        <authorList>
            <person name="Park J.M."/>
            <person name="Hong C.E."/>
            <person name="Jo S.H."/>
        </authorList>
    </citation>
    <scope>NUCLEOTIDE SEQUENCE [LARGE SCALE GENOMIC DNA]</scope>
    <source>
        <strain evidence="2 3">PgKB38</strain>
    </source>
</reference>
<feature type="region of interest" description="Disordered" evidence="1">
    <location>
        <begin position="881"/>
        <end position="920"/>
    </location>
</feature>
<feature type="compositionally biased region" description="Polar residues" evidence="1">
    <location>
        <begin position="30"/>
        <end position="63"/>
    </location>
</feature>
<evidence type="ECO:0000313" key="3">
    <source>
        <dbReference type="Proteomes" id="UP000323425"/>
    </source>
</evidence>